<reference evidence="3" key="1">
    <citation type="journal article" date="2019" name="Int. J. Syst. Evol. Microbiol.">
        <title>The Global Catalogue of Microorganisms (GCM) 10K type strain sequencing project: providing services to taxonomists for standard genome sequencing and annotation.</title>
        <authorList>
            <consortium name="The Broad Institute Genomics Platform"/>
            <consortium name="The Broad Institute Genome Sequencing Center for Infectious Disease"/>
            <person name="Wu L."/>
            <person name="Ma J."/>
        </authorList>
    </citation>
    <scope>NUCLEOTIDE SEQUENCE [LARGE SCALE GENOMIC DNA]</scope>
    <source>
        <strain evidence="3">CGMCC 4.7178</strain>
    </source>
</reference>
<evidence type="ECO:0008006" key="4">
    <source>
        <dbReference type="Google" id="ProtNLM"/>
    </source>
</evidence>
<dbReference type="EMBL" id="BMMP01000008">
    <property type="protein sequence ID" value="GGO49784.1"/>
    <property type="molecule type" value="Genomic_DNA"/>
</dbReference>
<proteinExistence type="predicted"/>
<dbReference type="InterPro" id="IPR046732">
    <property type="entry name" value="DUF6624"/>
</dbReference>
<accession>A0ABQ2MC23</accession>
<evidence type="ECO:0000313" key="2">
    <source>
        <dbReference type="EMBL" id="GGO49784.1"/>
    </source>
</evidence>
<gene>
    <name evidence="2" type="ORF">GCM10012287_27940</name>
</gene>
<name>A0ABQ2MC23_9ACTN</name>
<dbReference type="Pfam" id="PF20329">
    <property type="entry name" value="DUF6624"/>
    <property type="match status" value="1"/>
</dbReference>
<comment type="caution">
    <text evidence="2">The sequence shown here is derived from an EMBL/GenBank/DDBJ whole genome shotgun (WGS) entry which is preliminary data.</text>
</comment>
<dbReference type="Proteomes" id="UP000631535">
    <property type="component" value="Unassembled WGS sequence"/>
</dbReference>
<organism evidence="2 3">
    <name type="scientific">Streptomyces daqingensis</name>
    <dbReference type="NCBI Taxonomy" id="1472640"/>
    <lineage>
        <taxon>Bacteria</taxon>
        <taxon>Bacillati</taxon>
        <taxon>Actinomycetota</taxon>
        <taxon>Actinomycetes</taxon>
        <taxon>Kitasatosporales</taxon>
        <taxon>Streptomycetaceae</taxon>
        <taxon>Streptomyces</taxon>
    </lineage>
</organism>
<protein>
    <recommendedName>
        <fullName evidence="4">DUF222 domain-containing protein</fullName>
    </recommendedName>
</protein>
<evidence type="ECO:0000256" key="1">
    <source>
        <dbReference type="SAM" id="MobiDB-lite"/>
    </source>
</evidence>
<feature type="region of interest" description="Disordered" evidence="1">
    <location>
        <begin position="156"/>
        <end position="191"/>
    </location>
</feature>
<sequence>MNSGLAAELTRMAEEDHLTSADGLSDDFARQLAWRRLTARHGDRLAEIMDEHGWPTPALVGAEASRAAWLIAQHADRQLDVQRRALALMEQAAETGGADPAQVAFLRDRTYVNEGREQLYGTQIAGVRDGEPIPWPCVDPARMDERRAEVGIEPFAVHTARHAPPAAGSMRATGGRAERPERGAGRGPVRR</sequence>
<evidence type="ECO:0000313" key="3">
    <source>
        <dbReference type="Proteomes" id="UP000631535"/>
    </source>
</evidence>
<dbReference type="RefSeq" id="WP_308424139.1">
    <property type="nucleotide sequence ID" value="NZ_BMMP01000008.1"/>
</dbReference>
<keyword evidence="3" id="KW-1185">Reference proteome</keyword>